<evidence type="ECO:0000313" key="2">
    <source>
        <dbReference type="Proteomes" id="UP000199321"/>
    </source>
</evidence>
<protein>
    <recommendedName>
        <fullName evidence="3">Glycosyl transferase family 2</fullName>
    </recommendedName>
</protein>
<dbReference type="OrthoDB" id="952827at2"/>
<dbReference type="EMBL" id="FNBA01000001">
    <property type="protein sequence ID" value="SDE39639.1"/>
    <property type="molecule type" value="Genomic_DNA"/>
</dbReference>
<proteinExistence type="predicted"/>
<dbReference type="Proteomes" id="UP000199321">
    <property type="component" value="Unassembled WGS sequence"/>
</dbReference>
<dbReference type="AlphaFoldDB" id="A0A1G7CJZ7"/>
<sequence length="207" mass="24117">MKTGIVIYCSKNDDRIDFNKMEKVLCGASNYNLCFVLNRFSKERMAELKTLKNKFPENVHVIKTNALKSKSWATRKGVRYFYSREDIAYIGLLGEDQSLDIKDFNLLKKLIQNNSTISLALYSRIKPLSKSSRVIDRLKEEFNLRILKIRTGVSLGTLGGKKLFTKSIAPIIFDKNTIEYQSNDLEIFLNLKYYLGRKNLKYHYYVL</sequence>
<dbReference type="RefSeq" id="WP_093139861.1">
    <property type="nucleotide sequence ID" value="NZ_BMWO01000001.1"/>
</dbReference>
<evidence type="ECO:0008006" key="3">
    <source>
        <dbReference type="Google" id="ProtNLM"/>
    </source>
</evidence>
<gene>
    <name evidence="1" type="ORF">SAMN05421855_101424</name>
</gene>
<dbReference type="STRING" id="227084.SAMN05421855_101424"/>
<reference evidence="1 2" key="1">
    <citation type="submission" date="2016-10" db="EMBL/GenBank/DDBJ databases">
        <authorList>
            <person name="de Groot N.N."/>
        </authorList>
    </citation>
    <scope>NUCLEOTIDE SEQUENCE [LARGE SCALE GENOMIC DNA]</scope>
    <source>
        <strain evidence="1 2">DSM 16195</strain>
    </source>
</reference>
<name>A0A1G7CJZ7_9FLAO</name>
<organism evidence="1 2">
    <name type="scientific">Ulvibacter litoralis</name>
    <dbReference type="NCBI Taxonomy" id="227084"/>
    <lineage>
        <taxon>Bacteria</taxon>
        <taxon>Pseudomonadati</taxon>
        <taxon>Bacteroidota</taxon>
        <taxon>Flavobacteriia</taxon>
        <taxon>Flavobacteriales</taxon>
        <taxon>Flavobacteriaceae</taxon>
        <taxon>Ulvibacter</taxon>
    </lineage>
</organism>
<keyword evidence="2" id="KW-1185">Reference proteome</keyword>
<accession>A0A1G7CJZ7</accession>
<evidence type="ECO:0000313" key="1">
    <source>
        <dbReference type="EMBL" id="SDE39639.1"/>
    </source>
</evidence>